<dbReference type="EMBL" id="CP097503">
    <property type="protein sequence ID" value="URD81264.1"/>
    <property type="molecule type" value="Genomic_DNA"/>
</dbReference>
<name>A0A9E7EPB7_9LILI</name>
<dbReference type="Gene3D" id="1.10.10.60">
    <property type="entry name" value="Homeodomain-like"/>
    <property type="match status" value="1"/>
</dbReference>
<protein>
    <submittedName>
        <fullName evidence="1">MYB family transcription factor</fullName>
    </submittedName>
</protein>
<gene>
    <name evidence="1" type="ORF">MUK42_02663</name>
</gene>
<proteinExistence type="predicted"/>
<evidence type="ECO:0000313" key="2">
    <source>
        <dbReference type="Proteomes" id="UP001055439"/>
    </source>
</evidence>
<dbReference type="AlphaFoldDB" id="A0A9E7EPB7"/>
<reference evidence="1" key="1">
    <citation type="submission" date="2022-05" db="EMBL/GenBank/DDBJ databases">
        <title>The Musa troglodytarum L. genome provides insights into the mechanism of non-climacteric behaviour and enrichment of carotenoids.</title>
        <authorList>
            <person name="Wang J."/>
        </authorList>
    </citation>
    <scope>NUCLEOTIDE SEQUENCE</scope>
    <source>
        <tissue evidence="1">Leaf</tissue>
    </source>
</reference>
<sequence length="70" mass="8211">MGEGDLLSMFSKEFIGVVLRPWTREEDKLFKRALVVYPKGTPVRGLRRNWRGEISSRCGSVTRPWWRITT</sequence>
<evidence type="ECO:0000313" key="1">
    <source>
        <dbReference type="EMBL" id="URD81264.1"/>
    </source>
</evidence>
<accession>A0A9E7EPB7</accession>
<organism evidence="1 2">
    <name type="scientific">Musa troglodytarum</name>
    <name type="common">fe'i banana</name>
    <dbReference type="NCBI Taxonomy" id="320322"/>
    <lineage>
        <taxon>Eukaryota</taxon>
        <taxon>Viridiplantae</taxon>
        <taxon>Streptophyta</taxon>
        <taxon>Embryophyta</taxon>
        <taxon>Tracheophyta</taxon>
        <taxon>Spermatophyta</taxon>
        <taxon>Magnoliopsida</taxon>
        <taxon>Liliopsida</taxon>
        <taxon>Zingiberales</taxon>
        <taxon>Musaceae</taxon>
        <taxon>Musa</taxon>
    </lineage>
</organism>
<keyword evidence="2" id="KW-1185">Reference proteome</keyword>
<dbReference type="Proteomes" id="UP001055439">
    <property type="component" value="Chromosome 10"/>
</dbReference>